<dbReference type="PANTHER" id="PTHR31066">
    <property type="entry name" value="OS05G0427100 PROTEIN-RELATED"/>
    <property type="match status" value="1"/>
</dbReference>
<name>A0AAW1JMA5_SAPOF</name>
<keyword evidence="4" id="KW-1185">Reference proteome</keyword>
<dbReference type="InterPro" id="IPR000270">
    <property type="entry name" value="PB1_dom"/>
</dbReference>
<feature type="region of interest" description="Disordered" evidence="1">
    <location>
        <begin position="309"/>
        <end position="335"/>
    </location>
</feature>
<comment type="caution">
    <text evidence="3">The sequence shown here is derived from an EMBL/GenBank/DDBJ whole genome shotgun (WGS) entry which is preliminary data.</text>
</comment>
<dbReference type="PANTHER" id="PTHR31066:SF47">
    <property type="entry name" value="PB1 DOMAIN-CONTAINING PROTEIN"/>
    <property type="match status" value="1"/>
</dbReference>
<accession>A0AAW1JMA5</accession>
<dbReference type="EMBL" id="JBDFQZ010000007">
    <property type="protein sequence ID" value="KAK9704958.1"/>
    <property type="molecule type" value="Genomic_DNA"/>
</dbReference>
<dbReference type="Gene3D" id="3.10.20.90">
    <property type="entry name" value="Phosphatidylinositol 3-kinase Catalytic Subunit, Chain A, domain 1"/>
    <property type="match status" value="1"/>
</dbReference>
<feature type="compositionally biased region" description="Polar residues" evidence="1">
    <location>
        <begin position="175"/>
        <end position="191"/>
    </location>
</feature>
<dbReference type="AlphaFoldDB" id="A0AAW1JMA5"/>
<sequence length="335" mass="36815">MDLKGNNNGGGEETALSPTTGAEKVKFFCSHGGKILPRPSDGTLKYVGGETRAIAVPRSISFSGLMKKISDLFDGEFVLKYQIAKEDLDSLVSVKSDEDVRHMLDEYDRLEREGNSKLRTFLFPVKPVTIETHTALSGLGPHGVDQRFVDAVNGIVRPTNAPSKPLLNTGRLKSFSPSPTEGSPQSLSPRSAVPQNLSLLQENSLISSLQGRLVRVHKVQSSPNLCSLGAQQQPHRNICPVTPPQYFYYGCQMPGVASDHHIYTQHGYQSPTNIQDHMHPRSEYSRGPPGEQVGYYYAMSRGYKGSGGHRRWGHLEQHASPPGGSYSRSPGDPWY</sequence>
<feature type="domain" description="PB1" evidence="2">
    <location>
        <begin position="39"/>
        <end position="125"/>
    </location>
</feature>
<feature type="region of interest" description="Disordered" evidence="1">
    <location>
        <begin position="159"/>
        <end position="191"/>
    </location>
</feature>
<proteinExistence type="predicted"/>
<feature type="compositionally biased region" description="Low complexity" evidence="1">
    <location>
        <begin position="320"/>
        <end position="335"/>
    </location>
</feature>
<protein>
    <recommendedName>
        <fullName evidence="2">PB1 domain-containing protein</fullName>
    </recommendedName>
</protein>
<dbReference type="InterPro" id="IPR053198">
    <property type="entry name" value="Gynoecium_Dev_Regulator"/>
</dbReference>
<evidence type="ECO:0000259" key="2">
    <source>
        <dbReference type="SMART" id="SM00666"/>
    </source>
</evidence>
<dbReference type="Pfam" id="PF00564">
    <property type="entry name" value="PB1"/>
    <property type="match status" value="1"/>
</dbReference>
<dbReference type="CDD" id="cd06410">
    <property type="entry name" value="PB1_UP2"/>
    <property type="match status" value="1"/>
</dbReference>
<reference evidence="3" key="1">
    <citation type="submission" date="2024-03" db="EMBL/GenBank/DDBJ databases">
        <title>WGS assembly of Saponaria officinalis var. Norfolk2.</title>
        <authorList>
            <person name="Jenkins J."/>
            <person name="Shu S."/>
            <person name="Grimwood J."/>
            <person name="Barry K."/>
            <person name="Goodstein D."/>
            <person name="Schmutz J."/>
            <person name="Leebens-Mack J."/>
            <person name="Osbourn A."/>
        </authorList>
    </citation>
    <scope>NUCLEOTIDE SEQUENCE [LARGE SCALE GENOMIC DNA]</scope>
    <source>
        <strain evidence="3">JIC</strain>
    </source>
</reference>
<evidence type="ECO:0000256" key="1">
    <source>
        <dbReference type="SAM" id="MobiDB-lite"/>
    </source>
</evidence>
<evidence type="ECO:0000313" key="3">
    <source>
        <dbReference type="EMBL" id="KAK9704958.1"/>
    </source>
</evidence>
<evidence type="ECO:0000313" key="4">
    <source>
        <dbReference type="Proteomes" id="UP001443914"/>
    </source>
</evidence>
<dbReference type="SUPFAM" id="SSF54277">
    <property type="entry name" value="CAD &amp; PB1 domains"/>
    <property type="match status" value="1"/>
</dbReference>
<gene>
    <name evidence="3" type="ORF">RND81_07G023100</name>
</gene>
<organism evidence="3 4">
    <name type="scientific">Saponaria officinalis</name>
    <name type="common">Common soapwort</name>
    <name type="synonym">Lychnis saponaria</name>
    <dbReference type="NCBI Taxonomy" id="3572"/>
    <lineage>
        <taxon>Eukaryota</taxon>
        <taxon>Viridiplantae</taxon>
        <taxon>Streptophyta</taxon>
        <taxon>Embryophyta</taxon>
        <taxon>Tracheophyta</taxon>
        <taxon>Spermatophyta</taxon>
        <taxon>Magnoliopsida</taxon>
        <taxon>eudicotyledons</taxon>
        <taxon>Gunneridae</taxon>
        <taxon>Pentapetalae</taxon>
        <taxon>Caryophyllales</taxon>
        <taxon>Caryophyllaceae</taxon>
        <taxon>Caryophylleae</taxon>
        <taxon>Saponaria</taxon>
    </lineage>
</organism>
<dbReference type="SMART" id="SM00666">
    <property type="entry name" value="PB1"/>
    <property type="match status" value="1"/>
</dbReference>
<dbReference type="Proteomes" id="UP001443914">
    <property type="component" value="Unassembled WGS sequence"/>
</dbReference>